<protein>
    <recommendedName>
        <fullName evidence="4 9">N-(5'-phosphoribosyl)anthranilate isomerase</fullName>
        <shortName evidence="9">PRAI</shortName>
        <ecNumber evidence="3 9">5.3.1.24</ecNumber>
    </recommendedName>
</protein>
<dbReference type="InterPro" id="IPR044643">
    <property type="entry name" value="TrpF_fam"/>
</dbReference>
<dbReference type="Proteomes" id="UP001152749">
    <property type="component" value="Chromosome"/>
</dbReference>
<dbReference type="GO" id="GO:0000162">
    <property type="term" value="P:L-tryptophan biosynthetic process"/>
    <property type="evidence" value="ECO:0007669"/>
    <property type="project" value="UniProtKB-UniRule"/>
</dbReference>
<reference evidence="11" key="1">
    <citation type="submission" date="2022-09" db="EMBL/GenBank/DDBJ databases">
        <authorList>
            <person name="Duchaud E."/>
        </authorList>
    </citation>
    <scope>NUCLEOTIDE SEQUENCE</scope>
    <source>
        <strain evidence="11">TRV642</strain>
    </source>
</reference>
<dbReference type="Pfam" id="PF00697">
    <property type="entry name" value="PRAI"/>
    <property type="match status" value="1"/>
</dbReference>
<evidence type="ECO:0000313" key="12">
    <source>
        <dbReference type="Proteomes" id="UP001152749"/>
    </source>
</evidence>
<dbReference type="PANTHER" id="PTHR42894:SF1">
    <property type="entry name" value="N-(5'-PHOSPHORIBOSYL)ANTHRANILATE ISOMERASE"/>
    <property type="match status" value="1"/>
</dbReference>
<dbReference type="EMBL" id="OX336425">
    <property type="protein sequence ID" value="CAI2769277.1"/>
    <property type="molecule type" value="Genomic_DNA"/>
</dbReference>
<proteinExistence type="inferred from homology"/>
<keyword evidence="7 9" id="KW-0057">Aromatic amino acid biosynthesis</keyword>
<dbReference type="Gene3D" id="3.20.20.70">
    <property type="entry name" value="Aldolase class I"/>
    <property type="match status" value="1"/>
</dbReference>
<evidence type="ECO:0000256" key="5">
    <source>
        <dbReference type="ARBA" id="ARBA00022605"/>
    </source>
</evidence>
<name>A0A9W4TLA7_9FLAO</name>
<keyword evidence="5 9" id="KW-0028">Amino-acid biosynthesis</keyword>
<keyword evidence="6 9" id="KW-0822">Tryptophan biosynthesis</keyword>
<evidence type="ECO:0000313" key="11">
    <source>
        <dbReference type="EMBL" id="CAI2769277.1"/>
    </source>
</evidence>
<organism evidence="11 12">
    <name type="scientific">Flavobacterium collinsii</name>
    <dbReference type="NCBI Taxonomy" id="1114861"/>
    <lineage>
        <taxon>Bacteria</taxon>
        <taxon>Pseudomonadati</taxon>
        <taxon>Bacteroidota</taxon>
        <taxon>Flavobacteriia</taxon>
        <taxon>Flavobacteriales</taxon>
        <taxon>Flavobacteriaceae</taxon>
        <taxon>Flavobacterium</taxon>
    </lineage>
</organism>
<keyword evidence="8 9" id="KW-0413">Isomerase</keyword>
<evidence type="ECO:0000256" key="2">
    <source>
        <dbReference type="ARBA" id="ARBA00004664"/>
    </source>
</evidence>
<evidence type="ECO:0000256" key="7">
    <source>
        <dbReference type="ARBA" id="ARBA00023141"/>
    </source>
</evidence>
<dbReference type="KEGG" id="fcs:TRV642_4650"/>
<gene>
    <name evidence="9 11" type="primary">trpF</name>
    <name evidence="11" type="ORF">TRV642_4650</name>
</gene>
<evidence type="ECO:0000256" key="4">
    <source>
        <dbReference type="ARBA" id="ARBA00022272"/>
    </source>
</evidence>
<dbReference type="InterPro" id="IPR013785">
    <property type="entry name" value="Aldolase_TIM"/>
</dbReference>
<dbReference type="GO" id="GO:0004640">
    <property type="term" value="F:phosphoribosylanthranilate isomerase activity"/>
    <property type="evidence" value="ECO:0007669"/>
    <property type="project" value="UniProtKB-UniRule"/>
</dbReference>
<dbReference type="AlphaFoldDB" id="A0A9W4TLA7"/>
<evidence type="ECO:0000256" key="3">
    <source>
        <dbReference type="ARBA" id="ARBA00012572"/>
    </source>
</evidence>
<sequence length="231" mass="26368">MPIAYSIKIKKMKLKICGMKYPDNILETGALLPDYMGFIFWEKSVRYFDGTIPELIHTIKKTGVFVDETVDNIISKADKYHLQAVQLHGKESVEFCQELKAKIDAKIDVTIEIIKTFSIDENFDFKVLAPFESVCDYFLFDTKGKLPGGNGTTFDWKILENYKSEKPIFLSGGIGIEEIPAIKNLKIPVYAIDVNSKFETEPGLKNISLLRKFRKNLKPATLNPKQLYNEL</sequence>
<dbReference type="EC" id="5.3.1.24" evidence="3 9"/>
<dbReference type="InterPro" id="IPR001240">
    <property type="entry name" value="PRAI_dom"/>
</dbReference>
<comment type="similarity">
    <text evidence="9">Belongs to the TrpF family.</text>
</comment>
<evidence type="ECO:0000256" key="6">
    <source>
        <dbReference type="ARBA" id="ARBA00022822"/>
    </source>
</evidence>
<dbReference type="PANTHER" id="PTHR42894">
    <property type="entry name" value="N-(5'-PHOSPHORIBOSYL)ANTHRANILATE ISOMERASE"/>
    <property type="match status" value="1"/>
</dbReference>
<dbReference type="InterPro" id="IPR011060">
    <property type="entry name" value="RibuloseP-bd_barrel"/>
</dbReference>
<evidence type="ECO:0000256" key="9">
    <source>
        <dbReference type="HAMAP-Rule" id="MF_00135"/>
    </source>
</evidence>
<dbReference type="CDD" id="cd00405">
    <property type="entry name" value="PRAI"/>
    <property type="match status" value="1"/>
</dbReference>
<dbReference type="SUPFAM" id="SSF51366">
    <property type="entry name" value="Ribulose-phoshate binding barrel"/>
    <property type="match status" value="1"/>
</dbReference>
<comment type="pathway">
    <text evidence="2 9">Amino-acid biosynthesis; L-tryptophan biosynthesis; L-tryptophan from chorismate: step 3/5.</text>
</comment>
<dbReference type="HAMAP" id="MF_00135">
    <property type="entry name" value="PRAI"/>
    <property type="match status" value="1"/>
</dbReference>
<evidence type="ECO:0000256" key="8">
    <source>
        <dbReference type="ARBA" id="ARBA00023235"/>
    </source>
</evidence>
<evidence type="ECO:0000259" key="10">
    <source>
        <dbReference type="Pfam" id="PF00697"/>
    </source>
</evidence>
<comment type="catalytic activity">
    <reaction evidence="1 9">
        <text>N-(5-phospho-beta-D-ribosyl)anthranilate = 1-(2-carboxyphenylamino)-1-deoxy-D-ribulose 5-phosphate</text>
        <dbReference type="Rhea" id="RHEA:21540"/>
        <dbReference type="ChEBI" id="CHEBI:18277"/>
        <dbReference type="ChEBI" id="CHEBI:58613"/>
        <dbReference type="EC" id="5.3.1.24"/>
    </reaction>
</comment>
<evidence type="ECO:0000256" key="1">
    <source>
        <dbReference type="ARBA" id="ARBA00001164"/>
    </source>
</evidence>
<accession>A0A9W4TLA7</accession>
<feature type="domain" description="N-(5'phosphoribosyl) anthranilate isomerase (PRAI)" evidence="10">
    <location>
        <begin position="15"/>
        <end position="215"/>
    </location>
</feature>